<keyword evidence="1 6" id="KW-0963">Cytoplasm</keyword>
<sequence>MALTAPSEIAQRHLTLFENKHVLLAGELEDNFAQQLLPHASQVSVFTTHHGYASRMANTDVKVHEGAEYVGESSVDLVLFYWPKSKAEADFLLAMLTHRLGANVDWVVVGENRSGVKSIEKRFTPYGQVIKQDSARRCSLYHGQCTSPAASFNLADWFHDYPLQVENQSLTVRALPGVFSHKSLDDGTALLLKHLPNMHGDVIDVGCGAGVIGSVILATHPSCTVTCVDVNHLAVASTQATLTANGLKGSVFASDMLGAVSGQQFDAIISNPPFHEGLETFYQATESLLESAPRYLRRHGQLVIVANSFLRYPPIIEKGLGQCDTLAKTRRFAVYHAQKAR</sequence>
<keyword evidence="3 6" id="KW-0489">Methyltransferase</keyword>
<evidence type="ECO:0000256" key="2">
    <source>
        <dbReference type="ARBA" id="ARBA00022552"/>
    </source>
</evidence>
<evidence type="ECO:0000256" key="3">
    <source>
        <dbReference type="ARBA" id="ARBA00022603"/>
    </source>
</evidence>
<dbReference type="InterPro" id="IPR023543">
    <property type="entry name" value="rRNA_ssu_MeTfrase_C"/>
</dbReference>
<dbReference type="EMBL" id="MUEK01000012">
    <property type="protein sequence ID" value="OOE38959.1"/>
    <property type="molecule type" value="Genomic_DNA"/>
</dbReference>
<comment type="subunit">
    <text evidence="6">Monomer.</text>
</comment>
<name>A0AB36JVP4_9GAMM</name>
<evidence type="ECO:0000256" key="6">
    <source>
        <dbReference type="HAMAP-Rule" id="MF_01862"/>
    </source>
</evidence>
<evidence type="ECO:0000256" key="5">
    <source>
        <dbReference type="ARBA" id="ARBA00022691"/>
    </source>
</evidence>
<dbReference type="Gene3D" id="3.40.50.150">
    <property type="entry name" value="Vaccinia Virus protein VP39"/>
    <property type="match status" value="2"/>
</dbReference>
<dbReference type="PANTHER" id="PTHR47816">
    <property type="entry name" value="RIBOSOMAL RNA SMALL SUBUNIT METHYLTRANSFERASE C"/>
    <property type="match status" value="1"/>
</dbReference>
<evidence type="ECO:0000256" key="1">
    <source>
        <dbReference type="ARBA" id="ARBA00022490"/>
    </source>
</evidence>
<proteinExistence type="inferred from homology"/>
<dbReference type="GO" id="GO:0052914">
    <property type="term" value="F:16S rRNA (guanine(1207)-N(2))-methyltransferase activity"/>
    <property type="evidence" value="ECO:0007669"/>
    <property type="project" value="UniProtKB-EC"/>
</dbReference>
<dbReference type="EC" id="2.1.1.172" evidence="6"/>
<dbReference type="InterPro" id="IPR002052">
    <property type="entry name" value="DNA_methylase_N6_adenine_CS"/>
</dbReference>
<keyword evidence="2 6" id="KW-0698">rRNA processing</keyword>
<evidence type="ECO:0000259" key="7">
    <source>
        <dbReference type="Pfam" id="PF05175"/>
    </source>
</evidence>
<protein>
    <recommendedName>
        <fullName evidence="6">Ribosomal RNA small subunit methyltransferase C</fullName>
        <ecNumber evidence="6">2.1.1.172</ecNumber>
    </recommendedName>
    <alternativeName>
        <fullName evidence="6">16S rRNA m2G1207 methyltransferase</fullName>
    </alternativeName>
    <alternativeName>
        <fullName evidence="6">rRNA (guanine-N(2)-)-methyltransferase RsmC</fullName>
    </alternativeName>
</protein>
<dbReference type="RefSeq" id="WP_077659596.1">
    <property type="nucleotide sequence ID" value="NZ_CP040021.1"/>
</dbReference>
<evidence type="ECO:0000313" key="10">
    <source>
        <dbReference type="Proteomes" id="UP000189021"/>
    </source>
</evidence>
<accession>A0AB36JVP4</accession>
<keyword evidence="10" id="KW-1185">Reference proteome</keyword>
<dbReference type="CDD" id="cd02440">
    <property type="entry name" value="AdoMet_MTases"/>
    <property type="match status" value="1"/>
</dbReference>
<dbReference type="Pfam" id="PF08468">
    <property type="entry name" value="MTS_N"/>
    <property type="match status" value="1"/>
</dbReference>
<dbReference type="InterPro" id="IPR013675">
    <property type="entry name" value="Mtase_sm_N"/>
</dbReference>
<dbReference type="SUPFAM" id="SSF53335">
    <property type="entry name" value="S-adenosyl-L-methionine-dependent methyltransferases"/>
    <property type="match status" value="1"/>
</dbReference>
<evidence type="ECO:0000259" key="8">
    <source>
        <dbReference type="Pfam" id="PF08468"/>
    </source>
</evidence>
<dbReference type="GO" id="GO:0003676">
    <property type="term" value="F:nucleic acid binding"/>
    <property type="evidence" value="ECO:0007669"/>
    <property type="project" value="InterPro"/>
</dbReference>
<dbReference type="GO" id="GO:0005737">
    <property type="term" value="C:cytoplasm"/>
    <property type="evidence" value="ECO:0007669"/>
    <property type="project" value="UniProtKB-SubCell"/>
</dbReference>
<dbReference type="InterPro" id="IPR046977">
    <property type="entry name" value="RsmC/RlmG"/>
</dbReference>
<evidence type="ECO:0000313" key="9">
    <source>
        <dbReference type="EMBL" id="OOE38959.1"/>
    </source>
</evidence>
<feature type="domain" description="Methyltransferase small N-terminal" evidence="8">
    <location>
        <begin position="7"/>
        <end position="161"/>
    </location>
</feature>
<dbReference type="Pfam" id="PF05175">
    <property type="entry name" value="MTS"/>
    <property type="match status" value="1"/>
</dbReference>
<dbReference type="PANTHER" id="PTHR47816:SF4">
    <property type="entry name" value="RIBOSOMAL RNA SMALL SUBUNIT METHYLTRANSFERASE C"/>
    <property type="match status" value="1"/>
</dbReference>
<organism evidence="9 10">
    <name type="scientific">Salinivibrio kushneri</name>
    <dbReference type="NCBI Taxonomy" id="1908198"/>
    <lineage>
        <taxon>Bacteria</taxon>
        <taxon>Pseudomonadati</taxon>
        <taxon>Pseudomonadota</taxon>
        <taxon>Gammaproteobacteria</taxon>
        <taxon>Vibrionales</taxon>
        <taxon>Vibrionaceae</taxon>
        <taxon>Salinivibrio</taxon>
    </lineage>
</organism>
<comment type="similarity">
    <text evidence="6">Belongs to the methyltransferase superfamily. RsmC family.</text>
</comment>
<dbReference type="PROSITE" id="PS00092">
    <property type="entry name" value="N6_MTASE"/>
    <property type="match status" value="1"/>
</dbReference>
<dbReference type="NCBIfam" id="NF007023">
    <property type="entry name" value="PRK09489.1"/>
    <property type="match status" value="1"/>
</dbReference>
<dbReference type="Proteomes" id="UP000189021">
    <property type="component" value="Unassembled WGS sequence"/>
</dbReference>
<comment type="function">
    <text evidence="6">Specifically methylates the guanine in position 1207 of 16S rRNA in the 30S particle.</text>
</comment>
<comment type="caution">
    <text evidence="9">The sequence shown here is derived from an EMBL/GenBank/DDBJ whole genome shotgun (WGS) entry which is preliminary data.</text>
</comment>
<comment type="catalytic activity">
    <reaction evidence="6">
        <text>guanosine(1207) in 16S rRNA + S-adenosyl-L-methionine = N(2)-methylguanosine(1207) in 16S rRNA + S-adenosyl-L-homocysteine + H(+)</text>
        <dbReference type="Rhea" id="RHEA:42736"/>
        <dbReference type="Rhea" id="RHEA-COMP:10213"/>
        <dbReference type="Rhea" id="RHEA-COMP:10214"/>
        <dbReference type="ChEBI" id="CHEBI:15378"/>
        <dbReference type="ChEBI" id="CHEBI:57856"/>
        <dbReference type="ChEBI" id="CHEBI:59789"/>
        <dbReference type="ChEBI" id="CHEBI:74269"/>
        <dbReference type="ChEBI" id="CHEBI:74481"/>
        <dbReference type="EC" id="2.1.1.172"/>
    </reaction>
</comment>
<comment type="subcellular location">
    <subcellularLocation>
        <location evidence="6">Cytoplasm</location>
    </subcellularLocation>
</comment>
<keyword evidence="4 6" id="KW-0808">Transferase</keyword>
<dbReference type="InterPro" id="IPR029063">
    <property type="entry name" value="SAM-dependent_MTases_sf"/>
</dbReference>
<dbReference type="InterPro" id="IPR007848">
    <property type="entry name" value="Small_mtfrase_dom"/>
</dbReference>
<gene>
    <name evidence="6" type="primary">rsmC</name>
    <name evidence="9" type="ORF">BZG00_12310</name>
</gene>
<dbReference type="HAMAP" id="MF_01862">
    <property type="entry name" value="16SrRNA_methyltr_C"/>
    <property type="match status" value="1"/>
</dbReference>
<evidence type="ECO:0000256" key="4">
    <source>
        <dbReference type="ARBA" id="ARBA00022679"/>
    </source>
</evidence>
<feature type="domain" description="Methyltransferase small" evidence="7">
    <location>
        <begin position="170"/>
        <end position="335"/>
    </location>
</feature>
<keyword evidence="5 6" id="KW-0949">S-adenosyl-L-methionine</keyword>
<dbReference type="AlphaFoldDB" id="A0AB36JVP4"/>
<reference evidence="9 10" key="1">
    <citation type="journal article" date="2017" name="Genome Announc.">
        <title>Draft Genome Sequences of Salinivibrio proteolyticus, Salinivibrio sharmensis, Salinivibrio siamensis, Salinivibrio costicola subsp. alcaliphilus, Salinivibrio costicola subsp. vallismortis, and 29 New Isolates Belonging to the Genus Salinivibrio.</title>
        <authorList>
            <person name="Lopez-Hermoso C."/>
            <person name="de la Haba R.R."/>
            <person name="Sanchez-Porro C."/>
            <person name="Bayliss S.C."/>
            <person name="Feil E.J."/>
            <person name="Ventosa A."/>
        </authorList>
    </citation>
    <scope>NUCLEOTIDE SEQUENCE [LARGE SCALE GENOMIC DNA]</scope>
    <source>
        <strain evidence="9 10">AL184</strain>
    </source>
</reference>